<dbReference type="GO" id="GO:0090486">
    <property type="term" value="F:small RNA 2'-O-methyltransferase activity"/>
    <property type="evidence" value="ECO:0007669"/>
    <property type="project" value="UniProtKB-EC"/>
</dbReference>
<dbReference type="EC" id="2.1.1.386" evidence="11"/>
<evidence type="ECO:0000256" key="9">
    <source>
        <dbReference type="ARBA" id="ARBA00022884"/>
    </source>
</evidence>
<reference evidence="15" key="2">
    <citation type="submission" date="2012-08" db="EMBL/GenBank/DDBJ databases">
        <title>Finished genome of Desulfosporosinus meridiei DSM 13257.</title>
        <authorList>
            <person name="Huntemann M."/>
            <person name="Wei C.-L."/>
            <person name="Han J."/>
            <person name="Detter J.C."/>
            <person name="Han C."/>
            <person name="Davenport K."/>
            <person name="Daligault H."/>
            <person name="Erkkila T."/>
            <person name="Gu W."/>
            <person name="Munk A.C.C."/>
            <person name="Teshima H."/>
            <person name="Xu Y."/>
            <person name="Chain P."/>
            <person name="Tapia R."/>
            <person name="Chen A."/>
            <person name="Krypides N."/>
            <person name="Mavromatis K."/>
            <person name="Markowitz V."/>
            <person name="Szeto E."/>
            <person name="Ivanova N."/>
            <person name="Mikhailova N."/>
            <person name="Ovchinnikova G."/>
            <person name="Pagani I."/>
            <person name="Pati A."/>
            <person name="Goodwin L."/>
            <person name="Peters L."/>
            <person name="Pitluck S."/>
            <person name="Woyke T."/>
            <person name="Pester M."/>
            <person name="Spring S."/>
            <person name="Ollivier B."/>
            <person name="Rattei T."/>
            <person name="Klenk H.-P."/>
            <person name="Wagner M."/>
            <person name="Loy A."/>
        </authorList>
    </citation>
    <scope>NUCLEOTIDE SEQUENCE [LARGE SCALE GENOMIC DNA]</scope>
    <source>
        <strain evidence="15">ATCC BAA-275 / DSM 13257 / NCIMB 13706 / S10</strain>
    </source>
</reference>
<organism evidence="14 15">
    <name type="scientific">Desulfosporosinus meridiei (strain ATCC BAA-275 / DSM 13257 / KCTC 12902 / NCIMB 13706 / S10)</name>
    <dbReference type="NCBI Taxonomy" id="768704"/>
    <lineage>
        <taxon>Bacteria</taxon>
        <taxon>Bacillati</taxon>
        <taxon>Bacillota</taxon>
        <taxon>Clostridia</taxon>
        <taxon>Eubacteriales</taxon>
        <taxon>Desulfitobacteriaceae</taxon>
        <taxon>Desulfosporosinus</taxon>
    </lineage>
</organism>
<dbReference type="InterPro" id="IPR026610">
    <property type="entry name" value="Hen1"/>
</dbReference>
<evidence type="ECO:0000256" key="2">
    <source>
        <dbReference type="ARBA" id="ARBA00009026"/>
    </source>
</evidence>
<dbReference type="SUPFAM" id="SSF53335">
    <property type="entry name" value="S-adenosyl-L-methionine-dependent methyltransferases"/>
    <property type="match status" value="1"/>
</dbReference>
<evidence type="ECO:0000313" key="15">
    <source>
        <dbReference type="Proteomes" id="UP000005262"/>
    </source>
</evidence>
<keyword evidence="6" id="KW-0949">S-adenosyl-L-methionine</keyword>
<dbReference type="KEGG" id="dmi:Desmer_3475"/>
<dbReference type="RefSeq" id="WP_014904231.1">
    <property type="nucleotide sequence ID" value="NC_018515.1"/>
</dbReference>
<evidence type="ECO:0000256" key="10">
    <source>
        <dbReference type="ARBA" id="ARBA00023158"/>
    </source>
</evidence>
<dbReference type="STRING" id="768704.Desmer_3475"/>
<evidence type="ECO:0000256" key="12">
    <source>
        <dbReference type="ARBA" id="ARBA00048418"/>
    </source>
</evidence>
<dbReference type="PANTHER" id="PTHR21404">
    <property type="entry name" value="HEN1"/>
    <property type="match status" value="1"/>
</dbReference>
<dbReference type="Gene3D" id="3.30.1610.20">
    <property type="entry name" value="Hen1, N-terminal domain"/>
    <property type="match status" value="1"/>
</dbReference>
<sequence>MQLAIKATGEGAEMLSFLLSKNPRNLYDRMDKGHRVRLTYTVFSDREVEAVIFVTPDPVELVKNSPDTYQITQYINDREFVVSSIFCSDIRSALGTALNGRPKEEYLNWAKHAFQLNMGFGPVATDLPDSAIKELFETLGYQIEIERGQAAYNFQLKERSSARFINLKGTVTVQKALQHLFVLIPVLDNYRHYFIDEREIEKLERYGEGWLSEHPLRDLIIKRTLRFRELIDQVGAKFAQPDITKVNIATADTMNADMTKLNTTPEPTLESQPVVRLNQLRYQKVVKIVENLPSRESIVDFGAGEGKLSVRLGFIPGVKEILAVEPTEKEQLRALKRFSEASYKDDFIAPIPIWGSLYYYDEQLRNKDVMILSEVIEHIDEGRLPRVMDTILGSYKPNVLIVSTPNVEYNTVYQMDEAVRHKDHRFEWTRAQFSKWTHNLARNYSYEVQLDGIGEEAEGYGHPSQIAIFTRQGGIENE</sequence>
<reference evidence="14 15" key="1">
    <citation type="journal article" date="2012" name="J. Bacteriol.">
        <title>Complete genome sequences of Desulfosporosinus orientis DSM765T, Desulfosporosinus youngiae DSM17734T, Desulfosporosinus meridiei DSM13257T, and Desulfosporosinus acidiphilus DSM22704T.</title>
        <authorList>
            <person name="Pester M."/>
            <person name="Brambilla E."/>
            <person name="Alazard D."/>
            <person name="Rattei T."/>
            <person name="Weinmaier T."/>
            <person name="Han J."/>
            <person name="Lucas S."/>
            <person name="Lapidus A."/>
            <person name="Cheng J.F."/>
            <person name="Goodwin L."/>
            <person name="Pitluck S."/>
            <person name="Peters L."/>
            <person name="Ovchinnikova G."/>
            <person name="Teshima H."/>
            <person name="Detter J.C."/>
            <person name="Han C.S."/>
            <person name="Tapia R."/>
            <person name="Land M.L."/>
            <person name="Hauser L."/>
            <person name="Kyrpides N.C."/>
            <person name="Ivanova N.N."/>
            <person name="Pagani I."/>
            <person name="Huntmann M."/>
            <person name="Wei C.L."/>
            <person name="Davenport K.W."/>
            <person name="Daligault H."/>
            <person name="Chain P.S."/>
            <person name="Chen A."/>
            <person name="Mavromatis K."/>
            <person name="Markowitz V."/>
            <person name="Szeto E."/>
            <person name="Mikhailova N."/>
            <person name="Pati A."/>
            <person name="Wagner M."/>
            <person name="Woyke T."/>
            <person name="Ollivier B."/>
            <person name="Klenk H.P."/>
            <person name="Spring S."/>
            <person name="Loy A."/>
        </authorList>
    </citation>
    <scope>NUCLEOTIDE SEQUENCE [LARGE SCALE GENOMIC DNA]</scope>
    <source>
        <strain evidence="15">ATCC BAA-275 / DSM 13257 / NCIMB 13706 / S10</strain>
    </source>
</reference>
<dbReference type="NCBIfam" id="TIGR04074">
    <property type="entry name" value="bacter_Hen1"/>
    <property type="match status" value="1"/>
</dbReference>
<dbReference type="InterPro" id="IPR024026">
    <property type="entry name" value="3'-RNA_MeTfrase_Hen1_bac"/>
</dbReference>
<evidence type="ECO:0000256" key="5">
    <source>
        <dbReference type="ARBA" id="ARBA00022679"/>
    </source>
</evidence>
<comment type="catalytic activity">
    <reaction evidence="12">
        <text>small RNA 3'-end nucleotide + S-adenosyl-L-methionine = small RNA 3'-end 2'-O-methylnucleotide + S-adenosyl-L-homocysteine + H(+)</text>
        <dbReference type="Rhea" id="RHEA:37887"/>
        <dbReference type="Rhea" id="RHEA-COMP:10415"/>
        <dbReference type="Rhea" id="RHEA-COMP:10416"/>
        <dbReference type="ChEBI" id="CHEBI:15378"/>
        <dbReference type="ChEBI" id="CHEBI:57856"/>
        <dbReference type="ChEBI" id="CHEBI:59789"/>
        <dbReference type="ChEBI" id="CHEBI:74896"/>
        <dbReference type="ChEBI" id="CHEBI:74898"/>
        <dbReference type="EC" id="2.1.1.386"/>
    </reaction>
</comment>
<dbReference type="AlphaFoldDB" id="J7IU16"/>
<evidence type="ECO:0000259" key="13">
    <source>
        <dbReference type="Pfam" id="PF12623"/>
    </source>
</evidence>
<keyword evidence="7" id="KW-0479">Metal-binding</keyword>
<evidence type="ECO:0000256" key="3">
    <source>
        <dbReference type="ARBA" id="ARBA00021330"/>
    </source>
</evidence>
<keyword evidence="4 14" id="KW-0489">Methyltransferase</keyword>
<comment type="cofactor">
    <cofactor evidence="1">
        <name>Mg(2+)</name>
        <dbReference type="ChEBI" id="CHEBI:18420"/>
    </cofactor>
</comment>
<evidence type="ECO:0000313" key="14">
    <source>
        <dbReference type="EMBL" id="AFQ45322.1"/>
    </source>
</evidence>
<comment type="similarity">
    <text evidence="2">Belongs to the methyltransferase superfamily. HEN1 family.</text>
</comment>
<dbReference type="PANTHER" id="PTHR21404:SF3">
    <property type="entry name" value="SMALL RNA 2'-O-METHYLTRANSFERASE"/>
    <property type="match status" value="1"/>
</dbReference>
<dbReference type="HOGENOM" id="CLU_042787_0_0_9"/>
<evidence type="ECO:0000256" key="11">
    <source>
        <dbReference type="ARBA" id="ARBA00035025"/>
    </source>
</evidence>
<evidence type="ECO:0000256" key="4">
    <source>
        <dbReference type="ARBA" id="ARBA00022603"/>
    </source>
</evidence>
<dbReference type="Gene3D" id="3.40.50.150">
    <property type="entry name" value="Vaccinia Virus protein VP39"/>
    <property type="match status" value="1"/>
</dbReference>
<accession>J7IU16</accession>
<dbReference type="GO" id="GO:0031047">
    <property type="term" value="P:regulatory ncRNA-mediated gene silencing"/>
    <property type="evidence" value="ECO:0007669"/>
    <property type="project" value="UniProtKB-KW"/>
</dbReference>
<evidence type="ECO:0000256" key="1">
    <source>
        <dbReference type="ARBA" id="ARBA00001946"/>
    </source>
</evidence>
<protein>
    <recommendedName>
        <fullName evidence="3">Small RNA 2'-O-methyltransferase</fullName>
        <ecNumber evidence="11">2.1.1.386</ecNumber>
    </recommendedName>
</protein>
<proteinExistence type="inferred from homology"/>
<dbReference type="Pfam" id="PF13489">
    <property type="entry name" value="Methyltransf_23"/>
    <property type="match status" value="1"/>
</dbReference>
<gene>
    <name evidence="14" type="ordered locus">Desmer_3475</name>
</gene>
<dbReference type="EMBL" id="CP003629">
    <property type="protein sequence ID" value="AFQ45322.1"/>
    <property type="molecule type" value="Genomic_DNA"/>
</dbReference>
<keyword evidence="10" id="KW-0943">RNA-mediated gene silencing</keyword>
<dbReference type="InterPro" id="IPR024740">
    <property type="entry name" value="Hen1_N"/>
</dbReference>
<name>J7IU16_DESMD</name>
<evidence type="ECO:0000256" key="8">
    <source>
        <dbReference type="ARBA" id="ARBA00022842"/>
    </source>
</evidence>
<dbReference type="InterPro" id="IPR038546">
    <property type="entry name" value="Hen1_N_sf"/>
</dbReference>
<evidence type="ECO:0000256" key="7">
    <source>
        <dbReference type="ARBA" id="ARBA00022723"/>
    </source>
</evidence>
<dbReference type="Pfam" id="PF12623">
    <property type="entry name" value="Hen1_L"/>
    <property type="match status" value="1"/>
</dbReference>
<dbReference type="GO" id="GO:0046872">
    <property type="term" value="F:metal ion binding"/>
    <property type="evidence" value="ECO:0007669"/>
    <property type="project" value="UniProtKB-KW"/>
</dbReference>
<dbReference type="Proteomes" id="UP000005262">
    <property type="component" value="Chromosome"/>
</dbReference>
<keyword evidence="15" id="KW-1185">Reference proteome</keyword>
<keyword evidence="8" id="KW-0460">Magnesium</keyword>
<dbReference type="OrthoDB" id="626362at2"/>
<evidence type="ECO:0000256" key="6">
    <source>
        <dbReference type="ARBA" id="ARBA00022691"/>
    </source>
</evidence>
<keyword evidence="9" id="KW-0694">RNA-binding</keyword>
<dbReference type="GO" id="GO:0001510">
    <property type="term" value="P:RNA methylation"/>
    <property type="evidence" value="ECO:0007669"/>
    <property type="project" value="InterPro"/>
</dbReference>
<dbReference type="eggNOG" id="COG2227">
    <property type="taxonomic scope" value="Bacteria"/>
</dbReference>
<dbReference type="InterPro" id="IPR029063">
    <property type="entry name" value="SAM-dependent_MTases_sf"/>
</dbReference>
<feature type="domain" description="Hen1 N-terminal" evidence="13">
    <location>
        <begin position="1"/>
        <end position="229"/>
    </location>
</feature>
<dbReference type="GO" id="GO:0003723">
    <property type="term" value="F:RNA binding"/>
    <property type="evidence" value="ECO:0007669"/>
    <property type="project" value="UniProtKB-KW"/>
</dbReference>
<keyword evidence="5 14" id="KW-0808">Transferase</keyword>